<dbReference type="OrthoDB" id="5291055at2759"/>
<dbReference type="Proteomes" id="UP000009172">
    <property type="component" value="Unassembled WGS sequence"/>
</dbReference>
<keyword evidence="2" id="KW-1185">Reference proteome</keyword>
<gene>
    <name evidence="1" type="ORF">TESG_05239</name>
</gene>
<reference evidence="2" key="1">
    <citation type="journal article" date="2012" name="MBio">
        <title>Comparative genome analysis of Trichophyton rubrum and related dermatophytes reveals candidate genes involved in infection.</title>
        <authorList>
            <person name="Martinez D.A."/>
            <person name="Oliver B.G."/>
            <person name="Graeser Y."/>
            <person name="Goldberg J.M."/>
            <person name="Li W."/>
            <person name="Martinez-Rossi N.M."/>
            <person name="Monod M."/>
            <person name="Shelest E."/>
            <person name="Barton R.C."/>
            <person name="Birch E."/>
            <person name="Brakhage A.A."/>
            <person name="Chen Z."/>
            <person name="Gurr S.J."/>
            <person name="Heiman D."/>
            <person name="Heitman J."/>
            <person name="Kosti I."/>
            <person name="Rossi A."/>
            <person name="Saif S."/>
            <person name="Samalova M."/>
            <person name="Saunders C.W."/>
            <person name="Shea T."/>
            <person name="Summerbell R.C."/>
            <person name="Xu J."/>
            <person name="Young S."/>
            <person name="Zeng Q."/>
            <person name="Birren B.W."/>
            <person name="Cuomo C.A."/>
            <person name="White T.C."/>
        </authorList>
    </citation>
    <scope>NUCLEOTIDE SEQUENCE [LARGE SCALE GENOMIC DNA]</scope>
    <source>
        <strain evidence="2">CBS 112818</strain>
    </source>
</reference>
<dbReference type="PANTHER" id="PTHR36847:SF1">
    <property type="entry name" value="AMIDOLIGASE ENZYME"/>
    <property type="match status" value="1"/>
</dbReference>
<accession>F2S2Z9</accession>
<sequence length="362" mass="41331">MSAQSQPFSFGIEMELYLKPKSESLKRRLQKLGFNPNGVDKTNQQLIFRKAMADEFTQNNIFTRTEKSSVYDRWTIAHEAALDDIGGGYWPCELISPVLYTHKNWTPVINALFAVLLRSCDVYLTKGCATHVHVAPAGGKYTLSQIRNIIKGVIYYEVPVMRIMHEDRKENPWAQPNENTIPGCADKVKKVSEKGWNHVFDAFKHYDAFKDYIFVARIVTEVCPDRNVSWNFQNLTDSGTTEFRRPRGVDNPDAAKHWIAFTLGFMANVIREENWDAISHTKTHPSTDRLRAVIVRGATSINLPVQSSLLPALMADNNKAATEFSKEEREIIRQKQAKKKNKRSLFVEKIINSRPNTPTGKK</sequence>
<evidence type="ECO:0000313" key="2">
    <source>
        <dbReference type="Proteomes" id="UP000009172"/>
    </source>
</evidence>
<dbReference type="InterPro" id="IPR022025">
    <property type="entry name" value="Amidoligase_2"/>
</dbReference>
<dbReference type="EMBL" id="GG698506">
    <property type="protein sequence ID" value="EGD97939.1"/>
    <property type="molecule type" value="Genomic_DNA"/>
</dbReference>
<evidence type="ECO:0008006" key="3">
    <source>
        <dbReference type="Google" id="ProtNLM"/>
    </source>
</evidence>
<name>F2S2Z9_TRIT1</name>
<dbReference type="Pfam" id="PF12224">
    <property type="entry name" value="Amidoligase_2"/>
    <property type="match status" value="1"/>
</dbReference>
<protein>
    <recommendedName>
        <fullName evidence="3">Amidoligase enzyme</fullName>
    </recommendedName>
</protein>
<dbReference type="PANTHER" id="PTHR36847">
    <property type="entry name" value="AMIDOLIGASE ENZYME"/>
    <property type="match status" value="1"/>
</dbReference>
<dbReference type="AlphaFoldDB" id="F2S2Z9"/>
<proteinExistence type="predicted"/>
<dbReference type="HOGENOM" id="CLU_039967_0_0_1"/>
<organism evidence="1 2">
    <name type="scientific">Trichophyton tonsurans (strain CBS 112818)</name>
    <name type="common">Scalp ringworm fungus</name>
    <dbReference type="NCBI Taxonomy" id="647933"/>
    <lineage>
        <taxon>Eukaryota</taxon>
        <taxon>Fungi</taxon>
        <taxon>Dikarya</taxon>
        <taxon>Ascomycota</taxon>
        <taxon>Pezizomycotina</taxon>
        <taxon>Eurotiomycetes</taxon>
        <taxon>Eurotiomycetidae</taxon>
        <taxon>Onygenales</taxon>
        <taxon>Arthrodermataceae</taxon>
        <taxon>Trichophyton</taxon>
    </lineage>
</organism>
<evidence type="ECO:0000313" key="1">
    <source>
        <dbReference type="EMBL" id="EGD97939.1"/>
    </source>
</evidence>